<protein>
    <recommendedName>
        <fullName evidence="6">OmpA-like domain-containing protein</fullName>
    </recommendedName>
</protein>
<dbReference type="PROSITE" id="PS51123">
    <property type="entry name" value="OMPA_2"/>
    <property type="match status" value="1"/>
</dbReference>
<dbReference type="SUPFAM" id="SSF103088">
    <property type="entry name" value="OmpA-like"/>
    <property type="match status" value="1"/>
</dbReference>
<evidence type="ECO:0000313" key="7">
    <source>
        <dbReference type="EMBL" id="GAA4405986.1"/>
    </source>
</evidence>
<dbReference type="Proteomes" id="UP001500936">
    <property type="component" value="Unassembled WGS sequence"/>
</dbReference>
<dbReference type="InterPro" id="IPR006665">
    <property type="entry name" value="OmpA-like"/>
</dbReference>
<evidence type="ECO:0000256" key="4">
    <source>
        <dbReference type="PROSITE-ProRule" id="PRU00473"/>
    </source>
</evidence>
<keyword evidence="2 4" id="KW-0472">Membrane</keyword>
<keyword evidence="8" id="KW-1185">Reference proteome</keyword>
<evidence type="ECO:0000256" key="3">
    <source>
        <dbReference type="ARBA" id="ARBA00023237"/>
    </source>
</evidence>
<evidence type="ECO:0000259" key="6">
    <source>
        <dbReference type="PROSITE" id="PS51123"/>
    </source>
</evidence>
<evidence type="ECO:0000256" key="1">
    <source>
        <dbReference type="ARBA" id="ARBA00004442"/>
    </source>
</evidence>
<keyword evidence="5" id="KW-0732">Signal</keyword>
<gene>
    <name evidence="7" type="ORF">GCM10023187_24950</name>
</gene>
<comment type="caution">
    <text evidence="7">The sequence shown here is derived from an EMBL/GenBank/DDBJ whole genome shotgun (WGS) entry which is preliminary data.</text>
</comment>
<feature type="chain" id="PRO_5045432205" description="OmpA-like domain-containing protein" evidence="5">
    <location>
        <begin position="34"/>
        <end position="495"/>
    </location>
</feature>
<evidence type="ECO:0000256" key="2">
    <source>
        <dbReference type="ARBA" id="ARBA00023136"/>
    </source>
</evidence>
<dbReference type="PANTHER" id="PTHR30329:SF21">
    <property type="entry name" value="LIPOPROTEIN YIAD-RELATED"/>
    <property type="match status" value="1"/>
</dbReference>
<evidence type="ECO:0000256" key="5">
    <source>
        <dbReference type="SAM" id="SignalP"/>
    </source>
</evidence>
<dbReference type="Pfam" id="PF00691">
    <property type="entry name" value="OmpA"/>
    <property type="match status" value="1"/>
</dbReference>
<evidence type="ECO:0000313" key="8">
    <source>
        <dbReference type="Proteomes" id="UP001500936"/>
    </source>
</evidence>
<dbReference type="InterPro" id="IPR006664">
    <property type="entry name" value="OMP_bac"/>
</dbReference>
<dbReference type="CDD" id="cd07185">
    <property type="entry name" value="OmpA_C-like"/>
    <property type="match status" value="1"/>
</dbReference>
<dbReference type="PRINTS" id="PR01021">
    <property type="entry name" value="OMPADOMAIN"/>
</dbReference>
<dbReference type="InterPro" id="IPR036737">
    <property type="entry name" value="OmpA-like_sf"/>
</dbReference>
<sequence length="495" mass="55029">MYLLNNNLRHMKKVSLLVKALGLGTLISAGAYAQYNPKASYEGPTKMNTWSLSIHGGPTQFYGDLREYDYYPVGLNNFDSASERGSYFIGLALGKQLSHLFGLQLGGSYGTLRGMKRRQYFSYFRGEYIQADLTGSVNLKSLLFGVNKMKHWKIDAYTGVGLLTFKSTAYELGTGRVRRYTGNPGDGVVRDASYRNTLSIPIGLGIHYELSPRFDLGLDVRYNKTGSEQLDATIGGNSSSVFDASGSRGSLTATEIKRGNSNLDGYGYVAAMLTYKLGKRAIRVQKVNGKYEYDTTLGTYHLRWTDPKSLIKPPVILTLEQIDSVAKANRPKDIDPRLLTDSDNDGVSDYFDRQPNTPAGSIVSGSGEAIDFDKYVSAALPGVACAEIFTNVQFDTDKNIIKPEFYDMLNKVVELMNKTQCRLQLAGHADRRASDRYNIALSRRRVEAVRQYLIRAGLNDPSRIVVDYFGSFKPIGDTSRPGLTKNRRVELRLVP</sequence>
<comment type="subcellular location">
    <subcellularLocation>
        <location evidence="1">Cell outer membrane</location>
    </subcellularLocation>
</comment>
<reference evidence="8" key="1">
    <citation type="journal article" date="2019" name="Int. J. Syst. Evol. Microbiol.">
        <title>The Global Catalogue of Microorganisms (GCM) 10K type strain sequencing project: providing services to taxonomists for standard genome sequencing and annotation.</title>
        <authorList>
            <consortium name="The Broad Institute Genomics Platform"/>
            <consortium name="The Broad Institute Genome Sequencing Center for Infectious Disease"/>
            <person name="Wu L."/>
            <person name="Ma J."/>
        </authorList>
    </citation>
    <scope>NUCLEOTIDE SEQUENCE [LARGE SCALE GENOMIC DNA]</scope>
    <source>
        <strain evidence="8">JCM 17925</strain>
    </source>
</reference>
<dbReference type="SUPFAM" id="SSF103647">
    <property type="entry name" value="TSP type-3 repeat"/>
    <property type="match status" value="1"/>
</dbReference>
<feature type="domain" description="OmpA-like" evidence="6">
    <location>
        <begin position="381"/>
        <end position="495"/>
    </location>
</feature>
<proteinExistence type="predicted"/>
<dbReference type="Gene3D" id="2.40.160.20">
    <property type="match status" value="1"/>
</dbReference>
<dbReference type="EMBL" id="BAABHB010000004">
    <property type="protein sequence ID" value="GAA4405986.1"/>
    <property type="molecule type" value="Genomic_DNA"/>
</dbReference>
<feature type="signal peptide" evidence="5">
    <location>
        <begin position="1"/>
        <end position="33"/>
    </location>
</feature>
<dbReference type="InterPro" id="IPR028974">
    <property type="entry name" value="TSP_type-3_rpt"/>
</dbReference>
<dbReference type="PANTHER" id="PTHR30329">
    <property type="entry name" value="STATOR ELEMENT OF FLAGELLAR MOTOR COMPLEX"/>
    <property type="match status" value="1"/>
</dbReference>
<dbReference type="InterPro" id="IPR050330">
    <property type="entry name" value="Bact_OuterMem_StrucFunc"/>
</dbReference>
<dbReference type="Gene3D" id="3.30.1330.60">
    <property type="entry name" value="OmpA-like domain"/>
    <property type="match status" value="1"/>
</dbReference>
<organism evidence="7 8">
    <name type="scientific">Nibrella viscosa</name>
    <dbReference type="NCBI Taxonomy" id="1084524"/>
    <lineage>
        <taxon>Bacteria</taxon>
        <taxon>Pseudomonadati</taxon>
        <taxon>Bacteroidota</taxon>
        <taxon>Cytophagia</taxon>
        <taxon>Cytophagales</taxon>
        <taxon>Spirosomataceae</taxon>
        <taxon>Nibrella</taxon>
    </lineage>
</organism>
<keyword evidence="3" id="KW-0998">Cell outer membrane</keyword>
<name>A0ABP8KFG3_9BACT</name>
<accession>A0ABP8KFG3</accession>